<dbReference type="InterPro" id="IPR023210">
    <property type="entry name" value="NADP_OxRdtase_dom"/>
</dbReference>
<evidence type="ECO:0000256" key="1">
    <source>
        <dbReference type="ARBA" id="ARBA00023002"/>
    </source>
</evidence>
<dbReference type="PROSITE" id="PS00063">
    <property type="entry name" value="ALDOKETO_REDUCTASE_3"/>
    <property type="match status" value="1"/>
</dbReference>
<proteinExistence type="predicted"/>
<name>A0A9P9DT73_9HYPO</name>
<evidence type="ECO:0000313" key="7">
    <source>
        <dbReference type="Proteomes" id="UP000738349"/>
    </source>
</evidence>
<keyword evidence="1" id="KW-0560">Oxidoreductase</keyword>
<dbReference type="FunFam" id="3.20.20.100:FF:000002">
    <property type="entry name" value="2,5-diketo-D-gluconic acid reductase A"/>
    <property type="match status" value="1"/>
</dbReference>
<comment type="caution">
    <text evidence="6">The sequence shown here is derived from an EMBL/GenBank/DDBJ whole genome shotgun (WGS) entry which is preliminary data.</text>
</comment>
<dbReference type="PANTHER" id="PTHR11732">
    <property type="entry name" value="ALDO/KETO REDUCTASE"/>
    <property type="match status" value="1"/>
</dbReference>
<dbReference type="InterPro" id="IPR036812">
    <property type="entry name" value="NAD(P)_OxRdtase_dom_sf"/>
</dbReference>
<dbReference type="InterPro" id="IPR020471">
    <property type="entry name" value="AKR"/>
</dbReference>
<dbReference type="InterPro" id="IPR018170">
    <property type="entry name" value="Aldo/ket_reductase_CS"/>
</dbReference>
<evidence type="ECO:0000256" key="2">
    <source>
        <dbReference type="PIRSR" id="PIRSR000097-1"/>
    </source>
</evidence>
<feature type="binding site" evidence="3">
    <location>
        <position position="118"/>
    </location>
    <ligand>
        <name>substrate</name>
    </ligand>
</feature>
<dbReference type="PROSITE" id="PS00798">
    <property type="entry name" value="ALDOKETO_REDUCTASE_1"/>
    <property type="match status" value="1"/>
</dbReference>
<sequence length="325" mass="36080">MDMGRKHFATASGTNIPVLGLGTFEPGSKEGSGRCATAVREGILAGYRHIDTASLYGCEEEVGEGIRSSGIPREELFICTKLWDTCWQQYHRPEDVVKSLNDSLGRMGLSYVDLYLMHWPLAFERTDEFEIQLGANGKPVVDEELTQNHEPTWRAMEALVQSGKARAIGVSNFTIPQLQALLKFATIKPACNQVEAHPWFPQNELLEFCNKNGVAFVAYSPLGSQPGALHEVTARLLDDKDVMAVAKMNGVEPAQVLIAWAIQRGTVVIPKSATPSRIISNFTVPELSPEDFDLIDTICDRHPSKKHRFVNFDEIWGVTQYEGDC</sequence>
<dbReference type="EMBL" id="JAGMUV010000021">
    <property type="protein sequence ID" value="KAH7124572.1"/>
    <property type="molecule type" value="Genomic_DNA"/>
</dbReference>
<dbReference type="SUPFAM" id="SSF51430">
    <property type="entry name" value="NAD(P)-linked oxidoreductase"/>
    <property type="match status" value="1"/>
</dbReference>
<dbReference type="Proteomes" id="UP000738349">
    <property type="component" value="Unassembled WGS sequence"/>
</dbReference>
<evidence type="ECO:0000256" key="3">
    <source>
        <dbReference type="PIRSR" id="PIRSR000097-2"/>
    </source>
</evidence>
<evidence type="ECO:0000256" key="4">
    <source>
        <dbReference type="PIRSR" id="PIRSR000097-3"/>
    </source>
</evidence>
<feature type="domain" description="NADP-dependent oxidoreductase" evidence="5">
    <location>
        <begin position="19"/>
        <end position="298"/>
    </location>
</feature>
<evidence type="ECO:0000313" key="6">
    <source>
        <dbReference type="EMBL" id="KAH7124572.1"/>
    </source>
</evidence>
<evidence type="ECO:0000259" key="5">
    <source>
        <dbReference type="Pfam" id="PF00248"/>
    </source>
</evidence>
<dbReference type="AlphaFoldDB" id="A0A9P9DT73"/>
<dbReference type="PIRSF" id="PIRSF000097">
    <property type="entry name" value="AKR"/>
    <property type="match status" value="1"/>
</dbReference>
<protein>
    <submittedName>
        <fullName evidence="6">NADP-dependent oxidoreductase domain-containing protein</fullName>
    </submittedName>
</protein>
<dbReference type="Gene3D" id="3.20.20.100">
    <property type="entry name" value="NADP-dependent oxidoreductase domain"/>
    <property type="match status" value="1"/>
</dbReference>
<keyword evidence="7" id="KW-1185">Reference proteome</keyword>
<feature type="site" description="Lowers pKa of active site Tyr" evidence="4">
    <location>
        <position position="81"/>
    </location>
</feature>
<feature type="active site" description="Proton donor" evidence="2">
    <location>
        <position position="56"/>
    </location>
</feature>
<organism evidence="6 7">
    <name type="scientific">Dactylonectria macrodidyma</name>
    <dbReference type="NCBI Taxonomy" id="307937"/>
    <lineage>
        <taxon>Eukaryota</taxon>
        <taxon>Fungi</taxon>
        <taxon>Dikarya</taxon>
        <taxon>Ascomycota</taxon>
        <taxon>Pezizomycotina</taxon>
        <taxon>Sordariomycetes</taxon>
        <taxon>Hypocreomycetidae</taxon>
        <taxon>Hypocreales</taxon>
        <taxon>Nectriaceae</taxon>
        <taxon>Dactylonectria</taxon>
    </lineage>
</organism>
<dbReference type="PRINTS" id="PR00069">
    <property type="entry name" value="ALDKETRDTASE"/>
</dbReference>
<dbReference type="Pfam" id="PF00248">
    <property type="entry name" value="Aldo_ket_red"/>
    <property type="match status" value="1"/>
</dbReference>
<dbReference type="PROSITE" id="PS00062">
    <property type="entry name" value="ALDOKETO_REDUCTASE_2"/>
    <property type="match status" value="1"/>
</dbReference>
<dbReference type="GO" id="GO:0016616">
    <property type="term" value="F:oxidoreductase activity, acting on the CH-OH group of donors, NAD or NADP as acceptor"/>
    <property type="evidence" value="ECO:0007669"/>
    <property type="project" value="UniProtKB-ARBA"/>
</dbReference>
<accession>A0A9P9DT73</accession>
<dbReference type="CDD" id="cd19071">
    <property type="entry name" value="AKR_AKR1-5-like"/>
    <property type="match status" value="1"/>
</dbReference>
<dbReference type="OrthoDB" id="416253at2759"/>
<reference evidence="6" key="1">
    <citation type="journal article" date="2021" name="Nat. Commun.">
        <title>Genetic determinants of endophytism in the Arabidopsis root mycobiome.</title>
        <authorList>
            <person name="Mesny F."/>
            <person name="Miyauchi S."/>
            <person name="Thiergart T."/>
            <person name="Pickel B."/>
            <person name="Atanasova L."/>
            <person name="Karlsson M."/>
            <person name="Huettel B."/>
            <person name="Barry K.W."/>
            <person name="Haridas S."/>
            <person name="Chen C."/>
            <person name="Bauer D."/>
            <person name="Andreopoulos W."/>
            <person name="Pangilinan J."/>
            <person name="LaButti K."/>
            <person name="Riley R."/>
            <person name="Lipzen A."/>
            <person name="Clum A."/>
            <person name="Drula E."/>
            <person name="Henrissat B."/>
            <person name="Kohler A."/>
            <person name="Grigoriev I.V."/>
            <person name="Martin F.M."/>
            <person name="Hacquard S."/>
        </authorList>
    </citation>
    <scope>NUCLEOTIDE SEQUENCE</scope>
    <source>
        <strain evidence="6">MPI-CAGE-AT-0147</strain>
    </source>
</reference>
<gene>
    <name evidence="6" type="ORF">EDB81DRAFT_846897</name>
</gene>